<keyword evidence="3" id="KW-1185">Reference proteome</keyword>
<protein>
    <submittedName>
        <fullName evidence="2">Copper chaperone CopZ</fullName>
    </submittedName>
</protein>
<dbReference type="CDD" id="cd00371">
    <property type="entry name" value="HMA"/>
    <property type="match status" value="1"/>
</dbReference>
<comment type="caution">
    <text evidence="2">The sequence shown here is derived from an EMBL/GenBank/DDBJ whole genome shotgun (WGS) entry which is preliminary data.</text>
</comment>
<dbReference type="Gene3D" id="3.30.70.100">
    <property type="match status" value="1"/>
</dbReference>
<evidence type="ECO:0000313" key="3">
    <source>
        <dbReference type="Proteomes" id="UP000540423"/>
    </source>
</evidence>
<proteinExistence type="predicted"/>
<dbReference type="GO" id="GO:0046872">
    <property type="term" value="F:metal ion binding"/>
    <property type="evidence" value="ECO:0007669"/>
    <property type="project" value="InterPro"/>
</dbReference>
<accession>A0A7X0LTJ7</accession>
<feature type="domain" description="HMA" evidence="1">
    <location>
        <begin position="1"/>
        <end position="57"/>
    </location>
</feature>
<name>A0A7X0LTJ7_9ACTN</name>
<dbReference type="Proteomes" id="UP000540423">
    <property type="component" value="Unassembled WGS sequence"/>
</dbReference>
<reference evidence="2 3" key="1">
    <citation type="submission" date="2020-08" db="EMBL/GenBank/DDBJ databases">
        <title>Genomic Encyclopedia of Type Strains, Phase IV (KMG-IV): sequencing the most valuable type-strain genomes for metagenomic binning, comparative biology and taxonomic classification.</title>
        <authorList>
            <person name="Goeker M."/>
        </authorList>
    </citation>
    <scope>NUCLEOTIDE SEQUENCE [LARGE SCALE GENOMIC DNA]</scope>
    <source>
        <strain evidence="2 3">DSM 40141</strain>
    </source>
</reference>
<dbReference type="Pfam" id="PF00403">
    <property type="entry name" value="HMA"/>
    <property type="match status" value="1"/>
</dbReference>
<evidence type="ECO:0000259" key="1">
    <source>
        <dbReference type="PROSITE" id="PS50846"/>
    </source>
</evidence>
<gene>
    <name evidence="2" type="ORF">HNQ79_006011</name>
</gene>
<evidence type="ECO:0000313" key="2">
    <source>
        <dbReference type="EMBL" id="MBB6439499.1"/>
    </source>
</evidence>
<dbReference type="InterPro" id="IPR036163">
    <property type="entry name" value="HMA_dom_sf"/>
</dbReference>
<dbReference type="PROSITE" id="PS50846">
    <property type="entry name" value="HMA_2"/>
    <property type="match status" value="1"/>
</dbReference>
<dbReference type="SUPFAM" id="SSF55008">
    <property type="entry name" value="HMA, heavy metal-associated domain"/>
    <property type="match status" value="1"/>
</dbReference>
<dbReference type="AlphaFoldDB" id="A0A7X0LTJ7"/>
<dbReference type="InterPro" id="IPR006121">
    <property type="entry name" value="HMA_dom"/>
</dbReference>
<sequence length="60" mass="5993">MTCGHSRTAITKAVGELDEVLAADVDVTAGLVTVTTNSPSDEAAIAAAVDDAGYELTGRA</sequence>
<organism evidence="2 3">
    <name type="scientific">Streptomyces candidus</name>
    <dbReference type="NCBI Taxonomy" id="67283"/>
    <lineage>
        <taxon>Bacteria</taxon>
        <taxon>Bacillati</taxon>
        <taxon>Actinomycetota</taxon>
        <taxon>Actinomycetes</taxon>
        <taxon>Kitasatosporales</taxon>
        <taxon>Streptomycetaceae</taxon>
        <taxon>Streptomyces</taxon>
    </lineage>
</organism>
<dbReference type="EMBL" id="JACHEM010000023">
    <property type="protein sequence ID" value="MBB6439499.1"/>
    <property type="molecule type" value="Genomic_DNA"/>
</dbReference>